<accession>A0A212PVU4</accession>
<dbReference type="GO" id="GO:0030976">
    <property type="term" value="F:thiamine pyrophosphate binding"/>
    <property type="evidence" value="ECO:0007669"/>
    <property type="project" value="InterPro"/>
</dbReference>
<evidence type="ECO:0000256" key="7">
    <source>
        <dbReference type="ARBA" id="ARBA00023014"/>
    </source>
</evidence>
<keyword evidence="6" id="KW-0408">Iron</keyword>
<dbReference type="PANTHER" id="PTHR32154">
    <property type="entry name" value="PYRUVATE-FLAVODOXIN OXIDOREDUCTASE-RELATED"/>
    <property type="match status" value="1"/>
</dbReference>
<dbReference type="SUPFAM" id="SSF52922">
    <property type="entry name" value="TK C-terminal domain-like"/>
    <property type="match status" value="1"/>
</dbReference>
<dbReference type="GO" id="GO:0051539">
    <property type="term" value="F:4 iron, 4 sulfur cluster binding"/>
    <property type="evidence" value="ECO:0007669"/>
    <property type="project" value="UniProtKB-KW"/>
</dbReference>
<dbReference type="InterPro" id="IPR017900">
    <property type="entry name" value="4Fe4S_Fe_S_CS"/>
</dbReference>
<feature type="domain" description="4Fe-4S ferredoxin-type" evidence="8">
    <location>
        <begin position="926"/>
        <end position="955"/>
    </location>
</feature>
<dbReference type="InterPro" id="IPR002869">
    <property type="entry name" value="Pyrv_flavodox_OxRed_cen"/>
</dbReference>
<dbReference type="InterPro" id="IPR029061">
    <property type="entry name" value="THDP-binding"/>
</dbReference>
<dbReference type="PROSITE" id="PS00198">
    <property type="entry name" value="4FE4S_FER_1"/>
    <property type="match status" value="1"/>
</dbReference>
<dbReference type="Proteomes" id="UP000198418">
    <property type="component" value="Unassembled WGS sequence"/>
</dbReference>
<dbReference type="Pfam" id="PF01855">
    <property type="entry name" value="POR_N"/>
    <property type="match status" value="1"/>
</dbReference>
<dbReference type="Pfam" id="PF01558">
    <property type="entry name" value="POR"/>
    <property type="match status" value="1"/>
</dbReference>
<protein>
    <submittedName>
        <fullName evidence="9">Pyruvate-ferredoxin/flavodoxin oxidoreductase</fullName>
    </submittedName>
</protein>
<evidence type="ECO:0000313" key="10">
    <source>
        <dbReference type="Proteomes" id="UP000198418"/>
    </source>
</evidence>
<feature type="domain" description="4Fe-4S ferredoxin-type" evidence="8">
    <location>
        <begin position="1664"/>
        <end position="1692"/>
    </location>
</feature>
<dbReference type="InterPro" id="IPR050722">
    <property type="entry name" value="Pyruvate:ferred/Flavod_OxRd"/>
</dbReference>
<dbReference type="GO" id="GO:0006979">
    <property type="term" value="P:response to oxidative stress"/>
    <property type="evidence" value="ECO:0007669"/>
    <property type="project" value="TreeGrafter"/>
</dbReference>
<keyword evidence="5" id="KW-0560">Oxidoreductase</keyword>
<keyword evidence="4" id="KW-0249">Electron transport</keyword>
<dbReference type="Pfam" id="PF13370">
    <property type="entry name" value="Fer4_13"/>
    <property type="match status" value="1"/>
</dbReference>
<dbReference type="InterPro" id="IPR011766">
    <property type="entry name" value="TPP_enzyme_TPP-bd"/>
</dbReference>
<dbReference type="Gene3D" id="3.30.70.20">
    <property type="match status" value="3"/>
</dbReference>
<evidence type="ECO:0000256" key="6">
    <source>
        <dbReference type="ARBA" id="ARBA00023004"/>
    </source>
</evidence>
<gene>
    <name evidence="9" type="ORF">SAMN06265338_10123</name>
</gene>
<evidence type="ECO:0000256" key="3">
    <source>
        <dbReference type="ARBA" id="ARBA00022723"/>
    </source>
</evidence>
<evidence type="ECO:0000313" key="9">
    <source>
        <dbReference type="EMBL" id="SNB51028.1"/>
    </source>
</evidence>
<keyword evidence="9" id="KW-0670">Pyruvate</keyword>
<dbReference type="PROSITE" id="PS51379">
    <property type="entry name" value="4FE4S_FER_2"/>
    <property type="match status" value="3"/>
</dbReference>
<dbReference type="InterPro" id="IPR009014">
    <property type="entry name" value="Transketo_C/PFOR_II"/>
</dbReference>
<dbReference type="SUPFAM" id="SSF54862">
    <property type="entry name" value="4Fe-4S ferredoxins"/>
    <property type="match status" value="1"/>
</dbReference>
<dbReference type="InterPro" id="IPR033412">
    <property type="entry name" value="PFOR_II"/>
</dbReference>
<keyword evidence="7" id="KW-0411">Iron-sulfur</keyword>
<keyword evidence="1" id="KW-0813">Transport</keyword>
<dbReference type="Pfam" id="PF02775">
    <property type="entry name" value="TPP_enzyme_C"/>
    <property type="match status" value="1"/>
</dbReference>
<dbReference type="GO" id="GO:0044281">
    <property type="term" value="P:small molecule metabolic process"/>
    <property type="evidence" value="ECO:0007669"/>
    <property type="project" value="UniProtKB-ARBA"/>
</dbReference>
<feature type="domain" description="4Fe-4S ferredoxin-type" evidence="8">
    <location>
        <begin position="792"/>
        <end position="822"/>
    </location>
</feature>
<dbReference type="InterPro" id="IPR017896">
    <property type="entry name" value="4Fe4S_Fe-S-bd"/>
</dbReference>
<evidence type="ECO:0000256" key="2">
    <source>
        <dbReference type="ARBA" id="ARBA00022485"/>
    </source>
</evidence>
<dbReference type="InterPro" id="IPR019752">
    <property type="entry name" value="Pyrv/ketoisovalerate_OxRed_cat"/>
</dbReference>
<evidence type="ECO:0000256" key="1">
    <source>
        <dbReference type="ARBA" id="ARBA00022448"/>
    </source>
</evidence>
<dbReference type="EMBL" id="FYDG01000001">
    <property type="protein sequence ID" value="SNB51028.1"/>
    <property type="molecule type" value="Genomic_DNA"/>
</dbReference>
<dbReference type="InterPro" id="IPR002880">
    <property type="entry name" value="Pyrv_Fd/Flavodoxin_OxRdtase_N"/>
</dbReference>
<keyword evidence="10" id="KW-1185">Reference proteome</keyword>
<evidence type="ECO:0000259" key="8">
    <source>
        <dbReference type="PROSITE" id="PS51379"/>
    </source>
</evidence>
<organism evidence="9 10">
    <name type="scientific">Rhodoblastus acidophilus</name>
    <name type="common">Rhodopseudomonas acidophila</name>
    <dbReference type="NCBI Taxonomy" id="1074"/>
    <lineage>
        <taxon>Bacteria</taxon>
        <taxon>Pseudomonadati</taxon>
        <taxon>Pseudomonadota</taxon>
        <taxon>Alphaproteobacteria</taxon>
        <taxon>Hyphomicrobiales</taxon>
        <taxon>Rhodoblastaceae</taxon>
        <taxon>Rhodoblastus</taxon>
    </lineage>
</organism>
<dbReference type="PANTHER" id="PTHR32154:SF0">
    <property type="entry name" value="PYRUVATE-FLAVODOXIN OXIDOREDUCTASE-RELATED"/>
    <property type="match status" value="1"/>
</dbReference>
<reference evidence="10" key="1">
    <citation type="submission" date="2017-06" db="EMBL/GenBank/DDBJ databases">
        <authorList>
            <person name="Varghese N."/>
            <person name="Submissions S."/>
        </authorList>
    </citation>
    <scope>NUCLEOTIDE SEQUENCE [LARGE SCALE GENOMIC DNA]</scope>
    <source>
        <strain evidence="10">DSM 137</strain>
    </source>
</reference>
<dbReference type="Gene3D" id="3.40.920.10">
    <property type="entry name" value="Pyruvate-ferredoxin oxidoreductase, PFOR, domain III"/>
    <property type="match status" value="1"/>
</dbReference>
<sequence>MMLKKIMETLTGAAARAPEQPSVKYPGVRDAVDGNTAIIHVEREASDAAGAYPITPSTQMGEYWAEEAARGHLNVSDRPLIFVEPESEHAAAAVTAGMAMTGLRATNFSSGQGIAFMHESLYATVGKRLPYVLNMGCRAITKASLNVHAGHDDYHCIDDTGFIQVMAKSATEAADLNLIVRRLAELSLTPAIVGQDGFLTTHLIESVTLPERELVAEFLGKPDDMIETPTPAQKMLYGPKRRRVPSIWDVDVPMASGSVQNQDAYMQAVAAQRPYFFNEVQPLADRCMDEFAELTGRKYSRLSCYRCDDADYVIFGMGSMVVQAEAVADYLRATRRLRVGVVNLTMFRPFPGDLVAAALRGKKGVAVLERTDQPLAEDLPLMREVRSALQKALENAMEAAYAGEPPHPGYPSLSPSDMPRLYSGCYGLGSRDLQPEGLIGAIENMLPDGDKRKFFYLSVDVAREPDHPKDELHQQAFQSAYPNAAKMVVRGSENPNLMPKDAITVRMHSIGGWGAITTGKNLAMTLFELLGWEIKANPKYGSEKKGQPTTYYLSAAPEPIRVNCEYVYVDVVLSPDPAVFGHSNPLSGLKKGGVFIIQSNLGEGTWAAFPRWAQQEIVDKELRVFYLDAFKIAREEAGSAELQLRMQGNAFQGAFFAASSVRQNAGLSEQTLFTAIEKQLESKFGSKGARVVQNNLTVVKRGYTEIFEIKEKVVGESAPVIAKTSLPIMLKGCPSSDKSLSPVADLHRFWEQTGHFYATGKGNDNLLDPFIGASLIPAASGMFRDMTGIRFEHPEWVAENCTACGKCYTVCPDSAIPGLVNSVSEVFNAALARVERAGTPTKLLRRALRGAEKKLRGLVGPNDGVAVRPLIDKAFEATVAEAPEAERAALAAEFDLLKAEIGTFAFSATKPYWSSKEKKGGGGGLFSITVNPLTCKACALCVDVCDDNALKMVTQTDDSVAALRRDWSFWLDLPTTGKEYSRIEDLDEKIGALDTLLLDKTNYNAMTCGDGACLGCGEKTAIHLFTSTVSALMQPRVKAFIGKLDGLIQKLEQHVRLSLAKAVDLSDASAVARAVDSSAPHDLTLSSLASKLNDGKPSQPLDPNWVKRCAQLLEALKDLRWRYVEGPTRRGRANMGMVNSTGCTSVWGSTYPYHPYPFPWTSHLFQDSPSVAMGLFEGHMAKMAEGFKIVRMAEMELKGDFVEERDRAFFNRFTYEQFSDDEWALCPPVVSLGGDGAMYDIGFQNLSRMMMAGKPIKVLVVDTQVYSNTGGQACTSGFIAQVSDMAPYGAARHGKSEIRKEISLIGMAHRSSFVLQSTVAHVSHLLEGYIDGLNSRRPALFNIYAVCPPEHGVGDDRTVSQSKLAVESRAYPLFRYDPDAGVEFSACASLEGNPALDQDWPTYSLQYVDEKGAKATLDLPVTFADFAATEARFSKNFRKAPPETWNDAMLPLAELLDLPADERNGRFPYIWATDAKGRLMRLIVSQELVNSCEERMQFWRQLKDVVAQPVDAAAIEAQVREEVREELEASFAAAQAEAVAAAVAEAKAAAPVAPAPVPATPAPAPVAAAPAAPAPIPSTLAGLAATLAAAPVTAPAAAEPVKPVEAAKPVEAPKPIEAPKPVEVAKPAEAAKPVEAAKPAAPAKPAAKAKAAASSVEIPLPDYEPVWVDSPDCTACGECIDQAPGVFVYNASKQVTVKDPKGNKFSDIVKSAEKCPAECLHPGMPWEQEPKLDKLINRAKKYN</sequence>
<evidence type="ECO:0000256" key="5">
    <source>
        <dbReference type="ARBA" id="ARBA00023002"/>
    </source>
</evidence>
<dbReference type="GO" id="GO:0016903">
    <property type="term" value="F:oxidoreductase activity, acting on the aldehyde or oxo group of donors"/>
    <property type="evidence" value="ECO:0007669"/>
    <property type="project" value="InterPro"/>
</dbReference>
<name>A0A212PVU4_RHOAC</name>
<keyword evidence="2" id="KW-0004">4Fe-4S</keyword>
<dbReference type="CDD" id="cd07034">
    <property type="entry name" value="TPP_PYR_PFOR_IOR-alpha_like"/>
    <property type="match status" value="1"/>
</dbReference>
<proteinExistence type="predicted"/>
<dbReference type="Pfam" id="PF17147">
    <property type="entry name" value="PFOR_II"/>
    <property type="match status" value="1"/>
</dbReference>
<dbReference type="Gene3D" id="3.40.50.920">
    <property type="match status" value="1"/>
</dbReference>
<dbReference type="SUPFAM" id="SSF53323">
    <property type="entry name" value="Pyruvate-ferredoxin oxidoreductase, PFOR, domain III"/>
    <property type="match status" value="1"/>
</dbReference>
<dbReference type="GO" id="GO:0046872">
    <property type="term" value="F:metal ion binding"/>
    <property type="evidence" value="ECO:0007669"/>
    <property type="project" value="UniProtKB-KW"/>
</dbReference>
<dbReference type="SUPFAM" id="SSF52518">
    <property type="entry name" value="Thiamin diphosphate-binding fold (THDP-binding)"/>
    <property type="match status" value="2"/>
</dbReference>
<dbReference type="Gene3D" id="3.40.50.970">
    <property type="match status" value="2"/>
</dbReference>
<keyword evidence="3" id="KW-0479">Metal-binding</keyword>
<evidence type="ECO:0000256" key="4">
    <source>
        <dbReference type="ARBA" id="ARBA00022982"/>
    </source>
</evidence>